<dbReference type="GO" id="GO:0005737">
    <property type="term" value="C:cytoplasm"/>
    <property type="evidence" value="ECO:0007669"/>
    <property type="project" value="TreeGrafter"/>
</dbReference>
<dbReference type="PROSITE" id="PS00125">
    <property type="entry name" value="SER_THR_PHOSPHATASE"/>
    <property type="match status" value="1"/>
</dbReference>
<dbReference type="AlphaFoldDB" id="A0A2T7AQM1"/>
<evidence type="ECO:0000313" key="3">
    <source>
        <dbReference type="EMBL" id="PUX12292.1"/>
    </source>
</evidence>
<dbReference type="RefSeq" id="WP_075193548.1">
    <property type="nucleotide sequence ID" value="NZ_JADKNN010000051.1"/>
</dbReference>
<accession>A0A2T7AQM1</accession>
<dbReference type="Proteomes" id="UP000469927">
    <property type="component" value="Unassembled WGS sequence"/>
</dbReference>
<dbReference type="InterPro" id="IPR006186">
    <property type="entry name" value="Ser/Thr-sp_prot-phosphatase"/>
</dbReference>
<dbReference type="SUPFAM" id="SSF56300">
    <property type="entry name" value="Metallo-dependent phosphatases"/>
    <property type="match status" value="1"/>
</dbReference>
<dbReference type="InterPro" id="IPR050126">
    <property type="entry name" value="Ap4A_hydrolase"/>
</dbReference>
<gene>
    <name evidence="3" type="ORF">AUN14_14575</name>
    <name evidence="2" type="ORF">FZI19_09950</name>
</gene>
<name>A0A2T7AQM1_9ENTR</name>
<keyword evidence="5" id="KW-1185">Reference proteome</keyword>
<dbReference type="Pfam" id="PF00149">
    <property type="entry name" value="Metallophos"/>
    <property type="match status" value="1"/>
</dbReference>
<dbReference type="EMBL" id="MSAE01000029">
    <property type="protein sequence ID" value="PUX12292.1"/>
    <property type="molecule type" value="Genomic_DNA"/>
</dbReference>
<protein>
    <submittedName>
        <fullName evidence="3">Serine/threonine-protein phosphatase</fullName>
    </submittedName>
</protein>
<dbReference type="GO" id="GO:0008803">
    <property type="term" value="F:bis(5'-nucleosyl)-tetraphosphatase (symmetrical) activity"/>
    <property type="evidence" value="ECO:0007669"/>
    <property type="project" value="TreeGrafter"/>
</dbReference>
<dbReference type="GO" id="GO:0110154">
    <property type="term" value="P:RNA decapping"/>
    <property type="evidence" value="ECO:0007669"/>
    <property type="project" value="TreeGrafter"/>
</dbReference>
<evidence type="ECO:0000259" key="1">
    <source>
        <dbReference type="PROSITE" id="PS00125"/>
    </source>
</evidence>
<dbReference type="EMBL" id="WAGD01000028">
    <property type="protein sequence ID" value="KAB0880197.1"/>
    <property type="molecule type" value="Genomic_DNA"/>
</dbReference>
<reference evidence="3 4" key="1">
    <citation type="submission" date="2016-12" db="EMBL/GenBank/DDBJ databases">
        <title>Analysis of the Molecular Diversity Among Cronobacter Species Isolated from Filth Flies Using a Pan Genomic DNA Microarray.</title>
        <authorList>
            <person name="Pava-Ripoll M."/>
            <person name="Tall B."/>
            <person name="Farber J."/>
            <person name="Fanning S."/>
            <person name="Lehner A."/>
            <person name="Stephan R."/>
            <person name="Pagotto F."/>
            <person name="Iverson C."/>
            <person name="Ziobro G."/>
            <person name="Miller A."/>
            <person name="Pearson R."/>
            <person name="Yan Q."/>
            <person name="Kim M."/>
            <person name="Jeong S."/>
            <person name="Park J."/>
            <person name="Jun S."/>
            <person name="Choi H."/>
            <person name="Chung T."/>
            <person name="Yoo Y."/>
            <person name="Park E."/>
            <person name="Hwang S."/>
            <person name="Lee B."/>
            <person name="Sathyamoorthy V."/>
            <person name="Carter L."/>
            <person name="Mammel M."/>
            <person name="Jackson S."/>
            <person name="Kothary M."/>
            <person name="Patel I."/>
            <person name="Grim C."/>
            <person name="Gopinath G."/>
            <person name="Gangiredla J."/>
            <person name="Chase H."/>
        </authorList>
    </citation>
    <scope>NUCLEOTIDE SEQUENCE [LARGE SCALE GENOMIC DNA]</scope>
    <source>
        <strain evidence="3 4">MOD1-Md1s</strain>
    </source>
</reference>
<dbReference type="GO" id="GO:0016791">
    <property type="term" value="F:phosphatase activity"/>
    <property type="evidence" value="ECO:0007669"/>
    <property type="project" value="TreeGrafter"/>
</dbReference>
<dbReference type="OrthoDB" id="5296354at2"/>
<dbReference type="InterPro" id="IPR029052">
    <property type="entry name" value="Metallo-depent_PP-like"/>
</dbReference>
<evidence type="ECO:0000313" key="2">
    <source>
        <dbReference type="EMBL" id="KAB0880197.1"/>
    </source>
</evidence>
<dbReference type="Gene3D" id="3.60.21.10">
    <property type="match status" value="1"/>
</dbReference>
<organism evidence="3 4">
    <name type="scientific">Cronobacter muytjensii</name>
    <dbReference type="NCBI Taxonomy" id="413501"/>
    <lineage>
        <taxon>Bacteria</taxon>
        <taxon>Pseudomonadati</taxon>
        <taxon>Pseudomonadota</taxon>
        <taxon>Gammaproteobacteria</taxon>
        <taxon>Enterobacterales</taxon>
        <taxon>Enterobacteriaceae</taxon>
        <taxon>Cronobacter</taxon>
    </lineage>
</organism>
<evidence type="ECO:0000313" key="4">
    <source>
        <dbReference type="Proteomes" id="UP000244378"/>
    </source>
</evidence>
<reference evidence="2 5" key="2">
    <citation type="submission" date="2019-08" db="EMBL/GenBank/DDBJ databases">
        <title>Prevalence, distribution, and phylogeny of type two toxin-antitoxin genes possessed by Cronobacter species where C. sakazakii homologs follow sequence type lineages.</title>
        <authorList>
            <person name="Finkelstein S."/>
            <person name="Negrete F."/>
            <person name="Jang H."/>
            <person name="Gopinath G.R."/>
            <person name="Tall B.D."/>
        </authorList>
    </citation>
    <scope>NUCLEOTIDE SEQUENCE [LARGE SCALE GENOMIC DNA]</scope>
    <source>
        <strain evidence="2 5">MOD1_GK1257</strain>
    </source>
</reference>
<dbReference type="InterPro" id="IPR004843">
    <property type="entry name" value="Calcineurin-like_PHP"/>
</dbReference>
<feature type="domain" description="Serine/threonine specific protein phosphatases" evidence="1">
    <location>
        <begin position="70"/>
        <end position="75"/>
    </location>
</feature>
<dbReference type="PANTHER" id="PTHR42850">
    <property type="entry name" value="METALLOPHOSPHOESTERASE"/>
    <property type="match status" value="1"/>
</dbReference>
<dbReference type="Proteomes" id="UP000244378">
    <property type="component" value="Unassembled WGS sequence"/>
</dbReference>
<comment type="caution">
    <text evidence="3">The sequence shown here is derived from an EMBL/GenBank/DDBJ whole genome shotgun (WGS) entry which is preliminary data.</text>
</comment>
<dbReference type="PANTHER" id="PTHR42850:SF10">
    <property type="entry name" value="SERINE_THREONINE-PROTEIN PHOSPHATASE 1"/>
    <property type="match status" value="1"/>
</dbReference>
<proteinExistence type="predicted"/>
<sequence>MYQRIDGAAWRRIYIVGDLHGCLALLVSALKAERFDPRVDALISVGDLIDRGPDSPGCLALIGKRWFFAVRGNHEAMALEALETGDGTLWAVNGGNWYFALGDSAQREVNAQLARARELPLVIEIRSGARTLVVAHADYPASRYAWQQPLDTHAVVWSRARVHRLQAGGEEYIDGADAFYFGHTPLREPLVRGNLHYIDTGAVFGNPLTLIRVQ</sequence>
<evidence type="ECO:0000313" key="5">
    <source>
        <dbReference type="Proteomes" id="UP000469927"/>
    </source>
</evidence>